<dbReference type="Gene3D" id="3.80.10.10">
    <property type="entry name" value="Ribonuclease Inhibitor"/>
    <property type="match status" value="1"/>
</dbReference>
<name>A0A0A1U9H9_ENTIV</name>
<dbReference type="Pfam" id="PF13306">
    <property type="entry name" value="LRR_5"/>
    <property type="match status" value="1"/>
</dbReference>
<dbReference type="AlphaFoldDB" id="A0A0A1U9H9"/>
<gene>
    <name evidence="1" type="ORF">EIN_512000</name>
</gene>
<keyword evidence="2" id="KW-1185">Reference proteome</keyword>
<dbReference type="VEuPathDB" id="AmoebaDB:EIN_512000"/>
<dbReference type="RefSeq" id="XP_004258278.1">
    <property type="nucleotide sequence ID" value="XM_004258230.1"/>
</dbReference>
<protein>
    <recommendedName>
        <fullName evidence="3">Leucine rich repeat containing protein BspA family protein</fullName>
    </recommendedName>
</protein>
<dbReference type="PANTHER" id="PTHR45661:SF3">
    <property type="entry name" value="IG-LIKE DOMAIN-CONTAINING PROTEIN"/>
    <property type="match status" value="1"/>
</dbReference>
<dbReference type="GeneID" id="14890485"/>
<dbReference type="InterPro" id="IPR032675">
    <property type="entry name" value="LRR_dom_sf"/>
</dbReference>
<dbReference type="InterPro" id="IPR053139">
    <property type="entry name" value="Surface_bspA-like"/>
</dbReference>
<proteinExistence type="predicted"/>
<dbReference type="OrthoDB" id="10264456at2759"/>
<dbReference type="Proteomes" id="UP000014680">
    <property type="component" value="Unassembled WGS sequence"/>
</dbReference>
<evidence type="ECO:0000313" key="1">
    <source>
        <dbReference type="EMBL" id="ELP91507.1"/>
    </source>
</evidence>
<sequence>MWLSVILCTRQFISKLCITKGNYTSRHNRVAPSNLIKIGDGCFSECVSLKNVFFNQNLKVIGGFAFYNCTGLTAIKLPKNITFIGKSCFSGCIWIKSVVLNRKCQSFKFIWWTKIALILSKNRALGKC</sequence>
<evidence type="ECO:0000313" key="2">
    <source>
        <dbReference type="Proteomes" id="UP000014680"/>
    </source>
</evidence>
<dbReference type="EMBL" id="KB206467">
    <property type="protein sequence ID" value="ELP91507.1"/>
    <property type="molecule type" value="Genomic_DNA"/>
</dbReference>
<dbReference type="SUPFAM" id="SSF52058">
    <property type="entry name" value="L domain-like"/>
    <property type="match status" value="1"/>
</dbReference>
<dbReference type="PANTHER" id="PTHR45661">
    <property type="entry name" value="SURFACE ANTIGEN"/>
    <property type="match status" value="1"/>
</dbReference>
<dbReference type="KEGG" id="eiv:EIN_512000"/>
<reference evidence="1 2" key="1">
    <citation type="submission" date="2012-10" db="EMBL/GenBank/DDBJ databases">
        <authorList>
            <person name="Zafar N."/>
            <person name="Inman J."/>
            <person name="Hall N."/>
            <person name="Lorenzi H."/>
            <person name="Caler E."/>
        </authorList>
    </citation>
    <scope>NUCLEOTIDE SEQUENCE [LARGE SCALE GENOMIC DNA]</scope>
    <source>
        <strain evidence="1 2">IP1</strain>
    </source>
</reference>
<organism evidence="1 2">
    <name type="scientific">Entamoeba invadens IP1</name>
    <dbReference type="NCBI Taxonomy" id="370355"/>
    <lineage>
        <taxon>Eukaryota</taxon>
        <taxon>Amoebozoa</taxon>
        <taxon>Evosea</taxon>
        <taxon>Archamoebae</taxon>
        <taxon>Mastigamoebida</taxon>
        <taxon>Entamoebidae</taxon>
        <taxon>Entamoeba</taxon>
    </lineage>
</organism>
<evidence type="ECO:0008006" key="3">
    <source>
        <dbReference type="Google" id="ProtNLM"/>
    </source>
</evidence>
<dbReference type="InterPro" id="IPR026906">
    <property type="entry name" value="LRR_5"/>
</dbReference>
<accession>A0A0A1U9H9</accession>